<evidence type="ECO:0000256" key="1">
    <source>
        <dbReference type="ARBA" id="ARBA00007274"/>
    </source>
</evidence>
<dbReference type="EC" id="2.3.1.28" evidence="2"/>
<accession>A0A2U0SIW4</accession>
<proteinExistence type="inferred from homology"/>
<organism evidence="9 10">
    <name type="scientific">Sphingomonas pokkalii</name>
    <dbReference type="NCBI Taxonomy" id="2175090"/>
    <lineage>
        <taxon>Bacteria</taxon>
        <taxon>Pseudomonadati</taxon>
        <taxon>Pseudomonadota</taxon>
        <taxon>Alphaproteobacteria</taxon>
        <taxon>Sphingomonadales</taxon>
        <taxon>Sphingomonadaceae</taxon>
        <taxon>Sphingomonas</taxon>
    </lineage>
</organism>
<comment type="catalytic activity">
    <reaction evidence="8">
        <text>chloramphenicol + acetyl-CoA = chloramphenicol 3-acetate + CoA</text>
        <dbReference type="Rhea" id="RHEA:18421"/>
        <dbReference type="ChEBI" id="CHEBI:16730"/>
        <dbReference type="ChEBI" id="CHEBI:17698"/>
        <dbReference type="ChEBI" id="CHEBI:57287"/>
        <dbReference type="ChEBI" id="CHEBI:57288"/>
        <dbReference type="EC" id="2.3.1.28"/>
    </reaction>
</comment>
<dbReference type="GO" id="GO:0046677">
    <property type="term" value="P:response to antibiotic"/>
    <property type="evidence" value="ECO:0007669"/>
    <property type="project" value="UniProtKB-KW"/>
</dbReference>
<dbReference type="OrthoDB" id="9815592at2"/>
<dbReference type="PANTHER" id="PTHR43300">
    <property type="entry name" value="ACETYLTRANSFERASE"/>
    <property type="match status" value="1"/>
</dbReference>
<keyword evidence="4 9" id="KW-0808">Transferase</keyword>
<dbReference type="PROSITE" id="PS00101">
    <property type="entry name" value="HEXAPEP_TRANSFERASES"/>
    <property type="match status" value="1"/>
</dbReference>
<dbReference type="Pfam" id="PF00132">
    <property type="entry name" value="Hexapep"/>
    <property type="match status" value="1"/>
</dbReference>
<dbReference type="Gene3D" id="2.160.10.10">
    <property type="entry name" value="Hexapeptide repeat proteins"/>
    <property type="match status" value="1"/>
</dbReference>
<dbReference type="GO" id="GO:0008811">
    <property type="term" value="F:chloramphenicol O-acetyltransferase activity"/>
    <property type="evidence" value="ECO:0007669"/>
    <property type="project" value="UniProtKB-EC"/>
</dbReference>
<protein>
    <recommendedName>
        <fullName evidence="3">Chloramphenicol acetyltransferase</fullName>
        <ecNumber evidence="2">2.3.1.28</ecNumber>
    </recommendedName>
</protein>
<keyword evidence="10" id="KW-1185">Reference proteome</keyword>
<dbReference type="InterPro" id="IPR011004">
    <property type="entry name" value="Trimer_LpxA-like_sf"/>
</dbReference>
<evidence type="ECO:0000256" key="7">
    <source>
        <dbReference type="ARBA" id="ARBA00023315"/>
    </source>
</evidence>
<dbReference type="AlphaFoldDB" id="A0A2U0SIW4"/>
<dbReference type="CDD" id="cd03349">
    <property type="entry name" value="LbH_XAT"/>
    <property type="match status" value="1"/>
</dbReference>
<sequence length="243" mass="26377">MKEGTFVADFIGGFTYLGGRKSLIRHVASIGRFCAIAQNVTMGQVEHPTDFLSAHPIFEGEFEWQQLAAFRDRNAAWIEKAATLYGAHIAGRAEKIVIGNDVWIGEGALIRRGVTVGDGAVIGSRAVVVKDVPPYAIVGGVPARILRYRFEPTIVAELLRLKWWNYGVSALEGVDFTDIDQALTMIDRNIVSGQAVPYAGKLAHIDAEDKVTLCRFDTASGWLAPIADPSAPDSCYLEVELGG</sequence>
<keyword evidence="7" id="KW-0012">Acyltransferase</keyword>
<dbReference type="EMBL" id="QENQ01000001">
    <property type="protein sequence ID" value="PVX31294.1"/>
    <property type="molecule type" value="Genomic_DNA"/>
</dbReference>
<evidence type="ECO:0000256" key="2">
    <source>
        <dbReference type="ARBA" id="ARBA00013235"/>
    </source>
</evidence>
<evidence type="ECO:0000256" key="3">
    <source>
        <dbReference type="ARBA" id="ARBA00020291"/>
    </source>
</evidence>
<gene>
    <name evidence="9" type="ORF">DD559_03185</name>
</gene>
<keyword evidence="5" id="KW-0677">Repeat</keyword>
<comment type="similarity">
    <text evidence="1">Belongs to the transferase hexapeptide repeat family.</text>
</comment>
<evidence type="ECO:0000313" key="9">
    <source>
        <dbReference type="EMBL" id="PVX31294.1"/>
    </source>
</evidence>
<dbReference type="SUPFAM" id="SSF51161">
    <property type="entry name" value="Trimeric LpxA-like enzymes"/>
    <property type="match status" value="1"/>
</dbReference>
<comment type="caution">
    <text evidence="9">The sequence shown here is derived from an EMBL/GenBank/DDBJ whole genome shotgun (WGS) entry which is preliminary data.</text>
</comment>
<evidence type="ECO:0000256" key="5">
    <source>
        <dbReference type="ARBA" id="ARBA00022737"/>
    </source>
</evidence>
<dbReference type="Proteomes" id="UP000245890">
    <property type="component" value="Unassembled WGS sequence"/>
</dbReference>
<evidence type="ECO:0000313" key="10">
    <source>
        <dbReference type="Proteomes" id="UP000245890"/>
    </source>
</evidence>
<evidence type="ECO:0000256" key="8">
    <source>
        <dbReference type="ARBA" id="ARBA00047633"/>
    </source>
</evidence>
<name>A0A2U0SIW4_9SPHN</name>
<keyword evidence="6" id="KW-0046">Antibiotic resistance</keyword>
<dbReference type="InterPro" id="IPR050179">
    <property type="entry name" value="Trans_hexapeptide_repeat"/>
</dbReference>
<dbReference type="InterPro" id="IPR018357">
    <property type="entry name" value="Hexapep_transf_CS"/>
</dbReference>
<evidence type="ECO:0000256" key="6">
    <source>
        <dbReference type="ARBA" id="ARBA00023251"/>
    </source>
</evidence>
<dbReference type="PANTHER" id="PTHR43300:SF12">
    <property type="entry name" value="CHLORAMPHENICOL ACETYLTRANSFERASE"/>
    <property type="match status" value="1"/>
</dbReference>
<dbReference type="InterPro" id="IPR001451">
    <property type="entry name" value="Hexapep"/>
</dbReference>
<evidence type="ECO:0000256" key="4">
    <source>
        <dbReference type="ARBA" id="ARBA00022679"/>
    </source>
</evidence>
<reference evidence="9 10" key="1">
    <citation type="submission" date="2018-05" db="EMBL/GenBank/DDBJ databases">
        <title>Description of Sphingomonas pokkalii sp nov, isolated from the rhizosphere of saline tolerant pokkali rice and its draft genome analysis.</title>
        <authorList>
            <person name="Menon R."/>
            <person name="Kumari S."/>
            <person name="Rameshkumar N."/>
        </authorList>
    </citation>
    <scope>NUCLEOTIDE SEQUENCE [LARGE SCALE GENOMIC DNA]</scope>
    <source>
        <strain evidence="9 10">L3B27</strain>
    </source>
</reference>